<evidence type="ECO:0000313" key="2">
    <source>
        <dbReference type="EMBL" id="GGN83075.1"/>
    </source>
</evidence>
<name>A0A917YAL6_9ACTN</name>
<organism evidence="2 3">
    <name type="scientific">Streptomyces albiflavescens</name>
    <dbReference type="NCBI Taxonomy" id="1623582"/>
    <lineage>
        <taxon>Bacteria</taxon>
        <taxon>Bacillati</taxon>
        <taxon>Actinomycetota</taxon>
        <taxon>Actinomycetes</taxon>
        <taxon>Kitasatosporales</taxon>
        <taxon>Streptomycetaceae</taxon>
        <taxon>Streptomyces</taxon>
    </lineage>
</organism>
<evidence type="ECO:0000256" key="1">
    <source>
        <dbReference type="SAM" id="Phobius"/>
    </source>
</evidence>
<evidence type="ECO:0000313" key="3">
    <source>
        <dbReference type="Proteomes" id="UP000600365"/>
    </source>
</evidence>
<reference evidence="2 3" key="1">
    <citation type="journal article" date="2014" name="Int. J. Syst. Evol. Microbiol.">
        <title>Complete genome sequence of Corynebacterium casei LMG S-19264T (=DSM 44701T), isolated from a smear-ripened cheese.</title>
        <authorList>
            <consortium name="US DOE Joint Genome Institute (JGI-PGF)"/>
            <person name="Walter F."/>
            <person name="Albersmeier A."/>
            <person name="Kalinowski J."/>
            <person name="Ruckert C."/>
        </authorList>
    </citation>
    <scope>NUCLEOTIDE SEQUENCE [LARGE SCALE GENOMIC DNA]</scope>
    <source>
        <strain evidence="2 3">CGMCC 4.7111</strain>
    </source>
</reference>
<dbReference type="Proteomes" id="UP000600365">
    <property type="component" value="Unassembled WGS sequence"/>
</dbReference>
<keyword evidence="1" id="KW-1133">Transmembrane helix</keyword>
<feature type="transmembrane region" description="Helical" evidence="1">
    <location>
        <begin position="58"/>
        <end position="78"/>
    </location>
</feature>
<feature type="transmembrane region" description="Helical" evidence="1">
    <location>
        <begin position="90"/>
        <end position="107"/>
    </location>
</feature>
<keyword evidence="3" id="KW-1185">Reference proteome</keyword>
<gene>
    <name evidence="2" type="ORF">GCM10011579_071460</name>
</gene>
<feature type="transmembrane region" description="Helical" evidence="1">
    <location>
        <begin position="119"/>
        <end position="137"/>
    </location>
</feature>
<dbReference type="AlphaFoldDB" id="A0A917YAL6"/>
<accession>A0A917YAL6</accession>
<proteinExistence type="predicted"/>
<feature type="transmembrane region" description="Helical" evidence="1">
    <location>
        <begin position="24"/>
        <end position="46"/>
    </location>
</feature>
<keyword evidence="1" id="KW-0812">Transmembrane</keyword>
<keyword evidence="1" id="KW-0472">Membrane</keyword>
<protein>
    <submittedName>
        <fullName evidence="2">Uncharacterized protein</fullName>
    </submittedName>
</protein>
<comment type="caution">
    <text evidence="2">The sequence shown here is derived from an EMBL/GenBank/DDBJ whole genome shotgun (WGS) entry which is preliminary data.</text>
</comment>
<dbReference type="EMBL" id="BMMM01000016">
    <property type="protein sequence ID" value="GGN83075.1"/>
    <property type="molecule type" value="Genomic_DNA"/>
</dbReference>
<sequence>MGYKGWPGDKRDSGVRLGSGLMDVLIHLFVGLHIIGIAALLGGFFTQMKAMGQGTARFVPAMLHGALTMLVTGVVLVGLNQADDHPVNNIKIGVKLALLIVILGLVYVKRDDEKVDKGLFGLVGLLTTANIFIAVLWT</sequence>